<organism evidence="1">
    <name type="scientific">Cladocopium goreaui</name>
    <dbReference type="NCBI Taxonomy" id="2562237"/>
    <lineage>
        <taxon>Eukaryota</taxon>
        <taxon>Sar</taxon>
        <taxon>Alveolata</taxon>
        <taxon>Dinophyceae</taxon>
        <taxon>Suessiales</taxon>
        <taxon>Symbiodiniaceae</taxon>
        <taxon>Cladocopium</taxon>
    </lineage>
</organism>
<sequence length="1748" mass="195931">MGQKLWCVAALASVLVVLHISYPAKRFDLHRGTPEAHGQTRVPLQTSSCSSVELSSGHHSRFLPRREHSAAKAGWFQLGILQSCCAKDRCQKSGGDIFLAFLDGQNSPRALMQPLVHDFGNGYYALLLPEDTLLPSGTYQLGIYLHEALNRSAYREVSGKVMPLADPQGQQDVLDALDVHRRGSKEHGDLQAVYLQVEKPLVTPIQVDWQWPGGSLKLWKAAVAQLPVCGPQFSASRRQGGFWLRLGGKHLPCKGFGRKGCGAFGLLLPDSEFHHVYLERRCYYPLRDDRNLQKCLFRDDLKVLLHGDSTTHGLLQEAQGMWSEVKPFKDALNKSESCRYNASGLGEGAPHDRWTSKFCNFRGESLLHDVVLDGRVVVSSPKQYFRKPRCHGLKNLQDEDVFPRFIKMIQEFDVLVMHSCDHDMCNLDFAKPRLLEEYQRNLRKFANVMRKHASGKRIIWLSCAAQSGLTSPFAHFSHMQVVKWRMDRLAFEMCQRNQWEFIDGFSLYSAAMLRPRWFDHLGKVGDLHTHSFCCPKGSLAEIEELRKSSDPLPYRLAFQGGAGYLSRMLVQLVFNQICHPPVKATMSILDTRKPLTEGHWATTTEPRLTTDGGSTLPVGEAQNSDTEGCDLKQISSANVSKFVEVGMRPSEVKAGWLQFGMLRSCCGEDRCQTTGGDVFLAYLDGQQAPKALMQPSVHDFGNGSYALLLPKDTMLPTGTYKLSIYLHQALNRSAYRSLAGKTAWPVADIFAGQDILDSFDVHESSSNESGDLRAVYVHLKATTSVPTWDVHWQWPGGHLEAWKSALSQLRVCRPQSAASRRVGGFWLRLGKHVPCEGVGQQGCGAFSLLSPDRVFHHIYMERDCYYILRDDRNIQKCLGDDTKVLLLGDSTTHGLLQEALTMWSEVKPYINGLNKSEGCSFKPTWVPRKRKKISLWSSQVCSHRGETLLNDVVLDGRAAVSSPAQLFRTPQCQGLANLADSTISSRFAKLLQPYDILVLHSCSHDLCNYNYAKPRLLEQYRQNLRRLSKILRKYAPEKRIIWLSCPAQSGLNSTWMFTLTQVFKWRMDRIAFEMCKANGWEFIDGFSLYSAALLRERWFDHRGLAGDVHTHSHCCPRGNPNELEALRGRFDQLPYRLALQGGAGYLSRVLVQVIFNQICSPPSSTSPVLTLQSKTSPESRAVLPLPKSELPMENHWISEKVAENTCHPNELSSANVSKFVEVGMRPSEVKAGWLQFGMLRSCCGEDRCQTTGGDVFLAYLDGQQAPKALMQPSVHDFGNGSYALLLPEDTMLPTGTYKLSIYLHQALNRSAYRKLAGKTAAWPVADVFGRQNVLDPFDLQASSADLRAIYVHLKATTAVPTSDVHWQWPGGNLTLWKSALSQLPSCHQSSTASKREGGFWLEMEQHVGVACSGVGKKGCGAFQLLSPDAAFHHLYLESDCYYSMRDAQEIQNCLGKMGKPRATVLLLGDSTTQGLLQEALGMWSEVKPFKNPWNKSDVCSYSESYSSQKKRVVGLWSSKFCDTFGEAEAAETSSVVRLGGRGAVAMPLQHLRKPKCRGLGNLADGSVVHDLIEQIQKFDVLVLHSCDHDLCIEDGISKPRVLQHYWHNLQHLAKLLRKHAAGKRILWLSCAAQGNLMSTWKVTQAQVLKWRLDRLAFETCRQNGWEFIDGFSLISAALLKNRWFDHRGIAGNLHTHTHCCPRGSAAELEFLRQQEDQLPYKLAYQGGVGYLSKMLVQVIFNQICTVSA</sequence>
<proteinExistence type="predicted"/>
<evidence type="ECO:0000313" key="1">
    <source>
        <dbReference type="EMBL" id="CAI4002452.1"/>
    </source>
</evidence>
<gene>
    <name evidence="1" type="ORF">C1SCF055_LOCUS28403</name>
</gene>
<evidence type="ECO:0000313" key="2">
    <source>
        <dbReference type="EMBL" id="CAL1155827.1"/>
    </source>
</evidence>
<reference evidence="2" key="2">
    <citation type="submission" date="2024-04" db="EMBL/GenBank/DDBJ databases">
        <authorList>
            <person name="Chen Y."/>
            <person name="Shah S."/>
            <person name="Dougan E. K."/>
            <person name="Thang M."/>
            <person name="Chan C."/>
        </authorList>
    </citation>
    <scope>NUCLEOTIDE SEQUENCE [LARGE SCALE GENOMIC DNA]</scope>
</reference>
<evidence type="ECO:0000313" key="3">
    <source>
        <dbReference type="Proteomes" id="UP001152797"/>
    </source>
</evidence>
<reference evidence="1" key="1">
    <citation type="submission" date="2022-10" db="EMBL/GenBank/DDBJ databases">
        <authorList>
            <person name="Chen Y."/>
            <person name="Dougan E. K."/>
            <person name="Chan C."/>
            <person name="Rhodes N."/>
            <person name="Thang M."/>
        </authorList>
    </citation>
    <scope>NUCLEOTIDE SEQUENCE</scope>
</reference>
<protein>
    <submittedName>
        <fullName evidence="1">Uncharacterized protein</fullName>
    </submittedName>
</protein>
<dbReference type="InterPro" id="IPR036514">
    <property type="entry name" value="SGNH_hydro_sf"/>
</dbReference>
<dbReference type="Gene3D" id="3.40.50.1110">
    <property type="entry name" value="SGNH hydrolase"/>
    <property type="match status" value="1"/>
</dbReference>
<accession>A0A9P1D189</accession>
<comment type="caution">
    <text evidence="1">The sequence shown here is derived from an EMBL/GenBank/DDBJ whole genome shotgun (WGS) entry which is preliminary data.</text>
</comment>
<dbReference type="EMBL" id="CAMXCT020003106">
    <property type="protein sequence ID" value="CAL1155827.1"/>
    <property type="molecule type" value="Genomic_DNA"/>
</dbReference>
<dbReference type="OrthoDB" id="10577204at2759"/>
<keyword evidence="3" id="KW-1185">Reference proteome</keyword>
<dbReference type="Proteomes" id="UP001152797">
    <property type="component" value="Unassembled WGS sequence"/>
</dbReference>
<dbReference type="EMBL" id="CAMXCT030003106">
    <property type="protein sequence ID" value="CAL4789764.1"/>
    <property type="molecule type" value="Genomic_DNA"/>
</dbReference>
<name>A0A9P1D189_9DINO</name>
<dbReference type="EMBL" id="CAMXCT010003106">
    <property type="protein sequence ID" value="CAI4002452.1"/>
    <property type="molecule type" value="Genomic_DNA"/>
</dbReference>
<dbReference type="SUPFAM" id="SSF52266">
    <property type="entry name" value="SGNH hydrolase"/>
    <property type="match status" value="3"/>
</dbReference>